<dbReference type="FunCoup" id="A0A067QWM5">
    <property type="interactions" value="345"/>
</dbReference>
<comment type="subcellular location">
    <subcellularLocation>
        <location evidence="1">Membrane</location>
        <topology evidence="1">Multi-pass membrane protein</topology>
    </subcellularLocation>
</comment>
<feature type="transmembrane region" description="Helical" evidence="5">
    <location>
        <begin position="43"/>
        <end position="62"/>
    </location>
</feature>
<dbReference type="GO" id="GO:0035869">
    <property type="term" value="C:ciliary transition zone"/>
    <property type="evidence" value="ECO:0007669"/>
    <property type="project" value="TreeGrafter"/>
</dbReference>
<reference evidence="6 7" key="1">
    <citation type="journal article" date="2014" name="Nat. Commun.">
        <title>Molecular traces of alternative social organization in a termite genome.</title>
        <authorList>
            <person name="Terrapon N."/>
            <person name="Li C."/>
            <person name="Robertson H.M."/>
            <person name="Ji L."/>
            <person name="Meng X."/>
            <person name="Booth W."/>
            <person name="Chen Z."/>
            <person name="Childers C.P."/>
            <person name="Glastad K.M."/>
            <person name="Gokhale K."/>
            <person name="Gowin J."/>
            <person name="Gronenberg W."/>
            <person name="Hermansen R.A."/>
            <person name="Hu H."/>
            <person name="Hunt B.G."/>
            <person name="Huylmans A.K."/>
            <person name="Khalil S.M."/>
            <person name="Mitchell R.D."/>
            <person name="Munoz-Torres M.C."/>
            <person name="Mustard J.A."/>
            <person name="Pan H."/>
            <person name="Reese J.T."/>
            <person name="Scharf M.E."/>
            <person name="Sun F."/>
            <person name="Vogel H."/>
            <person name="Xiao J."/>
            <person name="Yang W."/>
            <person name="Yang Z."/>
            <person name="Yang Z."/>
            <person name="Zhou J."/>
            <person name="Zhu J."/>
            <person name="Brent C.S."/>
            <person name="Elsik C.G."/>
            <person name="Goodisman M.A."/>
            <person name="Liberles D.A."/>
            <person name="Roe R.M."/>
            <person name="Vargo E.L."/>
            <person name="Vilcinskas A."/>
            <person name="Wang J."/>
            <person name="Bornberg-Bauer E."/>
            <person name="Korb J."/>
            <person name="Zhang G."/>
            <person name="Liebig J."/>
        </authorList>
    </citation>
    <scope>NUCLEOTIDE SEQUENCE [LARGE SCALE GENOMIC DNA]</scope>
    <source>
        <tissue evidence="6">Whole organism</tissue>
    </source>
</reference>
<evidence type="ECO:0000256" key="5">
    <source>
        <dbReference type="SAM" id="Phobius"/>
    </source>
</evidence>
<feature type="transmembrane region" description="Helical" evidence="5">
    <location>
        <begin position="74"/>
        <end position="94"/>
    </location>
</feature>
<keyword evidence="3 5" id="KW-1133">Transmembrane helix</keyword>
<evidence type="ECO:0000313" key="6">
    <source>
        <dbReference type="EMBL" id="KDR09042.1"/>
    </source>
</evidence>
<dbReference type="STRING" id="136037.A0A067QWM5"/>
<evidence type="ECO:0000313" key="7">
    <source>
        <dbReference type="Proteomes" id="UP000027135"/>
    </source>
</evidence>
<dbReference type="PANTHER" id="PTHR13531">
    <property type="entry name" value="GEO07735P1-RELATED-RELATED"/>
    <property type="match status" value="1"/>
</dbReference>
<dbReference type="Pfam" id="PF09799">
    <property type="entry name" value="Transmemb_17"/>
    <property type="match status" value="1"/>
</dbReference>
<dbReference type="Proteomes" id="UP000027135">
    <property type="component" value="Unassembled WGS sequence"/>
</dbReference>
<keyword evidence="7" id="KW-1185">Reference proteome</keyword>
<feature type="transmembrane region" description="Helical" evidence="5">
    <location>
        <begin position="9"/>
        <end position="31"/>
    </location>
</feature>
<accession>A0A067QWM5</accession>
<dbReference type="PANTHER" id="PTHR13531:SF0">
    <property type="entry name" value="GEO07735P1-RELATED"/>
    <property type="match status" value="1"/>
</dbReference>
<dbReference type="InParanoid" id="A0A067QWM5"/>
<keyword evidence="4 5" id="KW-0472">Membrane</keyword>
<evidence type="ECO:0000256" key="1">
    <source>
        <dbReference type="ARBA" id="ARBA00004141"/>
    </source>
</evidence>
<protein>
    <recommendedName>
        <fullName evidence="8">Transmembrane protein 216</fullName>
    </recommendedName>
</protein>
<evidence type="ECO:0000256" key="3">
    <source>
        <dbReference type="ARBA" id="ARBA00022989"/>
    </source>
</evidence>
<dbReference type="OMA" id="AEILMFV"/>
<feature type="transmembrane region" description="Helical" evidence="5">
    <location>
        <begin position="100"/>
        <end position="130"/>
    </location>
</feature>
<proteinExistence type="predicted"/>
<dbReference type="GO" id="GO:0016020">
    <property type="term" value="C:membrane"/>
    <property type="evidence" value="ECO:0007669"/>
    <property type="project" value="UniProtKB-SubCell"/>
</dbReference>
<dbReference type="InterPro" id="IPR019184">
    <property type="entry name" value="Uncharacterised_TM-17"/>
</dbReference>
<sequence>MNSSLTYEILLYLNSFYFSMFALCEFGMGIFKAANLPYPSGTLISESLLLVFLCCTEYLRIFMGRKGNLTERGFAVLVSIGLTIPSSLGIMYFLTWQTYVLRLEVVLCAIQLTLQGLELALALLCLATFYRSGTL</sequence>
<evidence type="ECO:0000256" key="4">
    <source>
        <dbReference type="ARBA" id="ARBA00023136"/>
    </source>
</evidence>
<dbReference type="EMBL" id="KK853280">
    <property type="protein sequence ID" value="KDR09042.1"/>
    <property type="molecule type" value="Genomic_DNA"/>
</dbReference>
<name>A0A067QWM5_ZOONE</name>
<gene>
    <name evidence="6" type="ORF">L798_01246</name>
</gene>
<dbReference type="GO" id="GO:1905515">
    <property type="term" value="P:non-motile cilium assembly"/>
    <property type="evidence" value="ECO:0007669"/>
    <property type="project" value="TreeGrafter"/>
</dbReference>
<dbReference type="AlphaFoldDB" id="A0A067QWM5"/>
<evidence type="ECO:0000256" key="2">
    <source>
        <dbReference type="ARBA" id="ARBA00022692"/>
    </source>
</evidence>
<organism evidence="6 7">
    <name type="scientific">Zootermopsis nevadensis</name>
    <name type="common">Dampwood termite</name>
    <dbReference type="NCBI Taxonomy" id="136037"/>
    <lineage>
        <taxon>Eukaryota</taxon>
        <taxon>Metazoa</taxon>
        <taxon>Ecdysozoa</taxon>
        <taxon>Arthropoda</taxon>
        <taxon>Hexapoda</taxon>
        <taxon>Insecta</taxon>
        <taxon>Pterygota</taxon>
        <taxon>Neoptera</taxon>
        <taxon>Polyneoptera</taxon>
        <taxon>Dictyoptera</taxon>
        <taxon>Blattodea</taxon>
        <taxon>Blattoidea</taxon>
        <taxon>Termitoidae</taxon>
        <taxon>Termopsidae</taxon>
        <taxon>Zootermopsis</taxon>
    </lineage>
</organism>
<dbReference type="eggNOG" id="KOG4502">
    <property type="taxonomic scope" value="Eukaryota"/>
</dbReference>
<evidence type="ECO:0008006" key="8">
    <source>
        <dbReference type="Google" id="ProtNLM"/>
    </source>
</evidence>
<keyword evidence="2 5" id="KW-0812">Transmembrane</keyword>